<dbReference type="Proteomes" id="UP001231649">
    <property type="component" value="Chromosome 30"/>
</dbReference>
<gene>
    <name evidence="1" type="ORF">PYW08_012379</name>
</gene>
<accession>A0ACC2PZZ0</accession>
<reference evidence="1" key="1">
    <citation type="submission" date="2023-03" db="EMBL/GenBank/DDBJ databases">
        <title>Chromosome-level genomes of two armyworms, Mythimna separata and Mythimna loreyi, provide insights into the biosynthesis and reception of sex pheromones.</title>
        <authorList>
            <person name="Zhao H."/>
        </authorList>
    </citation>
    <scope>NUCLEOTIDE SEQUENCE</scope>
    <source>
        <strain evidence="1">BeijingLab</strain>
    </source>
</reference>
<sequence length="435" mass="51252">MDKLLMCRICLAEKVRMYEVVNKKLHELYEKLTGNSFVTEDSRPMLACFICCTKLKQCYQLQRKCLESEELLTQMINEDYELDHLQCYDGLVRSPMVLISIKDECQTKSDAVKVPAVCEELTDVIEPEEEHQSDLELENRNNNVQNGEDVLRKKRGTSNTTLILLTDVQEEQGVLRKKRRVSHATRSAVAKKLNLFMRRKKLEDAKTEKNEQTQNYAYNLMPKFRNPNTTSRVNFVVFDNTLDQNCRNNVKKRNLTKHTQYTRIRTGGKRFKCGFCQHSSINKADLIKHIRTHTGEKPYKCEQCHKCFSEKGNLRKHMRTHTGEKPHKCEVCKSRFTWKAHLKIHMRSHTGEKPYKCVYCDSCFSVSSHLVTHMRTHTGERPYECEVCQRCFSVKEHLTIHFRTHTGEKPYKCKECQRCFIRRDALTRHIRTHSY</sequence>
<organism evidence="1 2">
    <name type="scientific">Mythimna loreyi</name>
    <dbReference type="NCBI Taxonomy" id="667449"/>
    <lineage>
        <taxon>Eukaryota</taxon>
        <taxon>Metazoa</taxon>
        <taxon>Ecdysozoa</taxon>
        <taxon>Arthropoda</taxon>
        <taxon>Hexapoda</taxon>
        <taxon>Insecta</taxon>
        <taxon>Pterygota</taxon>
        <taxon>Neoptera</taxon>
        <taxon>Endopterygota</taxon>
        <taxon>Lepidoptera</taxon>
        <taxon>Glossata</taxon>
        <taxon>Ditrysia</taxon>
        <taxon>Noctuoidea</taxon>
        <taxon>Noctuidae</taxon>
        <taxon>Noctuinae</taxon>
        <taxon>Hadenini</taxon>
        <taxon>Mythimna</taxon>
    </lineage>
</organism>
<name>A0ACC2PZZ0_9NEOP</name>
<keyword evidence="2" id="KW-1185">Reference proteome</keyword>
<evidence type="ECO:0000313" key="1">
    <source>
        <dbReference type="EMBL" id="KAJ8705059.1"/>
    </source>
</evidence>
<protein>
    <submittedName>
        <fullName evidence="1">Uncharacterized protein</fullName>
    </submittedName>
</protein>
<comment type="caution">
    <text evidence="1">The sequence shown here is derived from an EMBL/GenBank/DDBJ whole genome shotgun (WGS) entry which is preliminary data.</text>
</comment>
<proteinExistence type="predicted"/>
<evidence type="ECO:0000313" key="2">
    <source>
        <dbReference type="Proteomes" id="UP001231649"/>
    </source>
</evidence>
<dbReference type="EMBL" id="CM056806">
    <property type="protein sequence ID" value="KAJ8705059.1"/>
    <property type="molecule type" value="Genomic_DNA"/>
</dbReference>